<dbReference type="AlphaFoldDB" id="W9H5Z7"/>
<accession>W9H5Z7</accession>
<dbReference type="PROSITE" id="PS50110">
    <property type="entry name" value="RESPONSE_REGULATORY"/>
    <property type="match status" value="1"/>
</dbReference>
<dbReference type="PANTHER" id="PTHR43047">
    <property type="entry name" value="TWO-COMPONENT HISTIDINE PROTEIN KINASE"/>
    <property type="match status" value="1"/>
</dbReference>
<feature type="modified residue" description="4-aspartylphosphate" evidence="6">
    <location>
        <position position="454"/>
    </location>
</feature>
<dbReference type="SMART" id="SM00448">
    <property type="entry name" value="REC"/>
    <property type="match status" value="1"/>
</dbReference>
<evidence type="ECO:0000313" key="11">
    <source>
        <dbReference type="EMBL" id="EWY41489.1"/>
    </source>
</evidence>
<dbReference type="STRING" id="1385369.N825_27395"/>
<dbReference type="GO" id="GO:0005886">
    <property type="term" value="C:plasma membrane"/>
    <property type="evidence" value="ECO:0007669"/>
    <property type="project" value="TreeGrafter"/>
</dbReference>
<evidence type="ECO:0000256" key="7">
    <source>
        <dbReference type="SAM" id="MobiDB-lite"/>
    </source>
</evidence>
<dbReference type="InterPro" id="IPR036890">
    <property type="entry name" value="HATPase_C_sf"/>
</dbReference>
<dbReference type="Pfam" id="PF08447">
    <property type="entry name" value="PAS_3"/>
    <property type="match status" value="1"/>
</dbReference>
<evidence type="ECO:0000256" key="2">
    <source>
        <dbReference type="ARBA" id="ARBA00012438"/>
    </source>
</evidence>
<evidence type="ECO:0000256" key="4">
    <source>
        <dbReference type="ARBA" id="ARBA00022679"/>
    </source>
</evidence>
<dbReference type="PROSITE" id="PS50112">
    <property type="entry name" value="PAS"/>
    <property type="match status" value="1"/>
</dbReference>
<evidence type="ECO:0000313" key="12">
    <source>
        <dbReference type="Proteomes" id="UP000019486"/>
    </source>
</evidence>
<comment type="caution">
    <text evidence="11">The sequence shown here is derived from an EMBL/GenBank/DDBJ whole genome shotgun (WGS) entry which is preliminary data.</text>
</comment>
<dbReference type="Gene3D" id="1.10.287.130">
    <property type="match status" value="1"/>
</dbReference>
<evidence type="ECO:0000259" key="10">
    <source>
        <dbReference type="PROSITE" id="PS50112"/>
    </source>
</evidence>
<evidence type="ECO:0000259" key="9">
    <source>
        <dbReference type="PROSITE" id="PS50110"/>
    </source>
</evidence>
<keyword evidence="3 6" id="KW-0597">Phosphoprotein</keyword>
<feature type="domain" description="Response regulatory" evidence="9">
    <location>
        <begin position="403"/>
        <end position="524"/>
    </location>
</feature>
<evidence type="ECO:0000259" key="8">
    <source>
        <dbReference type="PROSITE" id="PS50109"/>
    </source>
</evidence>
<reference evidence="11 12" key="1">
    <citation type="submission" date="2013-08" db="EMBL/GenBank/DDBJ databases">
        <title>The genome sequence of Skermanella stibiiresistens.</title>
        <authorList>
            <person name="Zhu W."/>
            <person name="Wang G."/>
        </authorList>
    </citation>
    <scope>NUCLEOTIDE SEQUENCE [LARGE SCALE GENOMIC DNA]</scope>
    <source>
        <strain evidence="11 12">SB22</strain>
    </source>
</reference>
<dbReference type="SMART" id="SM00387">
    <property type="entry name" value="HATPase_c"/>
    <property type="match status" value="1"/>
</dbReference>
<dbReference type="Proteomes" id="UP000019486">
    <property type="component" value="Unassembled WGS sequence"/>
</dbReference>
<feature type="region of interest" description="Disordered" evidence="7">
    <location>
        <begin position="1"/>
        <end position="34"/>
    </location>
</feature>
<feature type="domain" description="PAS" evidence="10">
    <location>
        <begin position="37"/>
        <end position="98"/>
    </location>
</feature>
<evidence type="ECO:0000256" key="5">
    <source>
        <dbReference type="ARBA" id="ARBA00022777"/>
    </source>
</evidence>
<protein>
    <recommendedName>
        <fullName evidence="2">histidine kinase</fullName>
        <ecNumber evidence="2">2.7.13.3</ecNumber>
    </recommendedName>
</protein>
<keyword evidence="4" id="KW-0808">Transferase</keyword>
<dbReference type="SUPFAM" id="SSF55785">
    <property type="entry name" value="PYP-like sensor domain (PAS domain)"/>
    <property type="match status" value="1"/>
</dbReference>
<dbReference type="Pfam" id="PF02518">
    <property type="entry name" value="HATPase_c"/>
    <property type="match status" value="1"/>
</dbReference>
<dbReference type="Gene3D" id="3.30.565.10">
    <property type="entry name" value="Histidine kinase-like ATPase, C-terminal domain"/>
    <property type="match status" value="1"/>
</dbReference>
<dbReference type="SUPFAM" id="SSF47384">
    <property type="entry name" value="Homodimeric domain of signal transducing histidine kinase"/>
    <property type="match status" value="1"/>
</dbReference>
<dbReference type="CDD" id="cd00130">
    <property type="entry name" value="PAS"/>
    <property type="match status" value="1"/>
</dbReference>
<comment type="catalytic activity">
    <reaction evidence="1">
        <text>ATP + protein L-histidine = ADP + protein N-phospho-L-histidine.</text>
        <dbReference type="EC" id="2.7.13.3"/>
    </reaction>
</comment>
<dbReference type="EMBL" id="AVFL01000004">
    <property type="protein sequence ID" value="EWY41489.1"/>
    <property type="molecule type" value="Genomic_DNA"/>
</dbReference>
<dbReference type="InterPro" id="IPR035965">
    <property type="entry name" value="PAS-like_dom_sf"/>
</dbReference>
<dbReference type="InterPro" id="IPR011006">
    <property type="entry name" value="CheY-like_superfamily"/>
</dbReference>
<sequence>MNADSTDQFGNANAGEPSAPVSTDGPTRRSTQGSTHVWIARPDGGLDYANGCWRRFAGRSSTEMLGHGWRHLVHPDDLGDFLNVWRDACRTRSALRTETRLLAADGSDRRFLIRAEPLTDERGVIVNWQGVNTMLADASPSEQDGDGGDTSAEDLSEVMTRVRTRMAASANHDLRRPLSAVSFLSNSLAKRLRDPISRDLLSAMVRAVESMQSLVDNQLYFDQVDTGQVQPRFVDHGVNSSLVRLANEFSPMAERKGLGFTLHPCSATIRTDPALLDTMLKNLVCNALRYTVEGRVVVGCRRQGNWLRVHVLDTGRGIAAEELGLIWQDFFRSSRSVQEYPGGYGLGLSVVKRLAERLGHTVEVTTTPHRGSCFTIKIPLSDRAASPPHGELSVTTQPLAGLRVLVVDADATALNAVRLLVEEWGGTVRSARGVAEAESLLASGSFQPDVILADFRLGGTANGILAMHKLTGMVAHVFKSPARGVILTEENTAVREREIALAGYGMIAKAISPETLYRTLSAVTRNQDPTPAGA</sequence>
<dbReference type="InterPro" id="IPR003594">
    <property type="entry name" value="HATPase_dom"/>
</dbReference>
<gene>
    <name evidence="11" type="ORF">N825_27395</name>
</gene>
<proteinExistence type="predicted"/>
<dbReference type="Pfam" id="PF00512">
    <property type="entry name" value="HisKA"/>
    <property type="match status" value="1"/>
</dbReference>
<dbReference type="InterPro" id="IPR000014">
    <property type="entry name" value="PAS"/>
</dbReference>
<evidence type="ECO:0000256" key="3">
    <source>
        <dbReference type="ARBA" id="ARBA00022553"/>
    </source>
</evidence>
<dbReference type="CDD" id="cd00156">
    <property type="entry name" value="REC"/>
    <property type="match status" value="1"/>
</dbReference>
<dbReference type="InterPro" id="IPR004358">
    <property type="entry name" value="Sig_transdc_His_kin-like_C"/>
</dbReference>
<feature type="compositionally biased region" description="Polar residues" evidence="7">
    <location>
        <begin position="1"/>
        <end position="11"/>
    </location>
</feature>
<dbReference type="InterPro" id="IPR001789">
    <property type="entry name" value="Sig_transdc_resp-reg_receiver"/>
</dbReference>
<feature type="compositionally biased region" description="Polar residues" evidence="7">
    <location>
        <begin position="20"/>
        <end position="34"/>
    </location>
</feature>
<dbReference type="EC" id="2.7.13.3" evidence="2"/>
<dbReference type="Gene3D" id="3.40.50.2300">
    <property type="match status" value="1"/>
</dbReference>
<dbReference type="InterPro" id="IPR003661">
    <property type="entry name" value="HisK_dim/P_dom"/>
</dbReference>
<dbReference type="PRINTS" id="PR00344">
    <property type="entry name" value="BCTRLSENSOR"/>
</dbReference>
<dbReference type="CDD" id="cd00082">
    <property type="entry name" value="HisKA"/>
    <property type="match status" value="1"/>
</dbReference>
<dbReference type="SMART" id="SM00388">
    <property type="entry name" value="HisKA"/>
    <property type="match status" value="1"/>
</dbReference>
<dbReference type="SUPFAM" id="SSF52172">
    <property type="entry name" value="CheY-like"/>
    <property type="match status" value="1"/>
</dbReference>
<dbReference type="Gene3D" id="3.30.450.20">
    <property type="entry name" value="PAS domain"/>
    <property type="match status" value="1"/>
</dbReference>
<dbReference type="OrthoDB" id="9764438at2"/>
<keyword evidence="12" id="KW-1185">Reference proteome</keyword>
<dbReference type="PANTHER" id="PTHR43047:SF9">
    <property type="entry name" value="HISTIDINE KINASE"/>
    <property type="match status" value="1"/>
</dbReference>
<dbReference type="PROSITE" id="PS50109">
    <property type="entry name" value="HIS_KIN"/>
    <property type="match status" value="1"/>
</dbReference>
<keyword evidence="5" id="KW-0418">Kinase</keyword>
<name>W9H5Z7_9PROT</name>
<dbReference type="SUPFAM" id="SSF55874">
    <property type="entry name" value="ATPase domain of HSP90 chaperone/DNA topoisomerase II/histidine kinase"/>
    <property type="match status" value="1"/>
</dbReference>
<evidence type="ECO:0000256" key="1">
    <source>
        <dbReference type="ARBA" id="ARBA00000085"/>
    </source>
</evidence>
<dbReference type="RefSeq" id="WP_037448938.1">
    <property type="nucleotide sequence ID" value="NZ_AVFL01000004.1"/>
</dbReference>
<dbReference type="InterPro" id="IPR036097">
    <property type="entry name" value="HisK_dim/P_sf"/>
</dbReference>
<dbReference type="InterPro" id="IPR013655">
    <property type="entry name" value="PAS_fold_3"/>
</dbReference>
<organism evidence="11 12">
    <name type="scientific">Skermanella stibiiresistens SB22</name>
    <dbReference type="NCBI Taxonomy" id="1385369"/>
    <lineage>
        <taxon>Bacteria</taxon>
        <taxon>Pseudomonadati</taxon>
        <taxon>Pseudomonadota</taxon>
        <taxon>Alphaproteobacteria</taxon>
        <taxon>Rhodospirillales</taxon>
        <taxon>Azospirillaceae</taxon>
        <taxon>Skermanella</taxon>
    </lineage>
</organism>
<dbReference type="PATRIC" id="fig|1385369.3.peg.1417"/>
<feature type="domain" description="Histidine kinase" evidence="8">
    <location>
        <begin position="169"/>
        <end position="382"/>
    </location>
</feature>
<dbReference type="GO" id="GO:0000155">
    <property type="term" value="F:phosphorelay sensor kinase activity"/>
    <property type="evidence" value="ECO:0007669"/>
    <property type="project" value="InterPro"/>
</dbReference>
<dbReference type="GO" id="GO:0009927">
    <property type="term" value="F:histidine phosphotransfer kinase activity"/>
    <property type="evidence" value="ECO:0007669"/>
    <property type="project" value="TreeGrafter"/>
</dbReference>
<dbReference type="InterPro" id="IPR005467">
    <property type="entry name" value="His_kinase_dom"/>
</dbReference>
<evidence type="ECO:0000256" key="6">
    <source>
        <dbReference type="PROSITE-ProRule" id="PRU00169"/>
    </source>
</evidence>